<accession>A0AAV5K1H4</accession>
<feature type="transmembrane region" description="Helical" evidence="1">
    <location>
        <begin position="41"/>
        <end position="62"/>
    </location>
</feature>
<keyword evidence="1" id="KW-1133">Transmembrane helix</keyword>
<comment type="caution">
    <text evidence="2">The sequence shown here is derived from an EMBL/GenBank/DDBJ whole genome shotgun (WGS) entry which is preliminary data.</text>
</comment>
<protein>
    <submittedName>
        <fullName evidence="2">Uncharacterized protein</fullName>
    </submittedName>
</protein>
<dbReference type="EMBL" id="BPVZ01000047">
    <property type="protein sequence ID" value="GKV17358.1"/>
    <property type="molecule type" value="Genomic_DNA"/>
</dbReference>
<keyword evidence="1" id="KW-0472">Membrane</keyword>
<dbReference type="AlphaFoldDB" id="A0AAV5K1H4"/>
<gene>
    <name evidence="2" type="ORF">SLEP1_g27873</name>
</gene>
<organism evidence="2 3">
    <name type="scientific">Rubroshorea leprosula</name>
    <dbReference type="NCBI Taxonomy" id="152421"/>
    <lineage>
        <taxon>Eukaryota</taxon>
        <taxon>Viridiplantae</taxon>
        <taxon>Streptophyta</taxon>
        <taxon>Embryophyta</taxon>
        <taxon>Tracheophyta</taxon>
        <taxon>Spermatophyta</taxon>
        <taxon>Magnoliopsida</taxon>
        <taxon>eudicotyledons</taxon>
        <taxon>Gunneridae</taxon>
        <taxon>Pentapetalae</taxon>
        <taxon>rosids</taxon>
        <taxon>malvids</taxon>
        <taxon>Malvales</taxon>
        <taxon>Dipterocarpaceae</taxon>
        <taxon>Rubroshorea</taxon>
    </lineage>
</organism>
<evidence type="ECO:0000256" key="1">
    <source>
        <dbReference type="SAM" id="Phobius"/>
    </source>
</evidence>
<keyword evidence="3" id="KW-1185">Reference proteome</keyword>
<keyword evidence="1" id="KW-0812">Transmembrane</keyword>
<dbReference type="Proteomes" id="UP001054252">
    <property type="component" value="Unassembled WGS sequence"/>
</dbReference>
<reference evidence="2 3" key="1">
    <citation type="journal article" date="2021" name="Commun. Biol.">
        <title>The genome of Shorea leprosula (Dipterocarpaceae) highlights the ecological relevance of drought in aseasonal tropical rainforests.</title>
        <authorList>
            <person name="Ng K.K.S."/>
            <person name="Kobayashi M.J."/>
            <person name="Fawcett J.A."/>
            <person name="Hatakeyama M."/>
            <person name="Paape T."/>
            <person name="Ng C.H."/>
            <person name="Ang C.C."/>
            <person name="Tnah L.H."/>
            <person name="Lee C.T."/>
            <person name="Nishiyama T."/>
            <person name="Sese J."/>
            <person name="O'Brien M.J."/>
            <person name="Copetti D."/>
            <person name="Mohd Noor M.I."/>
            <person name="Ong R.C."/>
            <person name="Putra M."/>
            <person name="Sireger I.Z."/>
            <person name="Indrioko S."/>
            <person name="Kosugi Y."/>
            <person name="Izuno A."/>
            <person name="Isagi Y."/>
            <person name="Lee S.L."/>
            <person name="Shimizu K.K."/>
        </authorList>
    </citation>
    <scope>NUCLEOTIDE SEQUENCE [LARGE SCALE GENOMIC DNA]</scope>
    <source>
        <strain evidence="2">214</strain>
    </source>
</reference>
<evidence type="ECO:0000313" key="2">
    <source>
        <dbReference type="EMBL" id="GKV17358.1"/>
    </source>
</evidence>
<sequence length="76" mass="8772">MSRYFPYPLPGYVKNDIRDEALIESVKARLVSIGCSRTLSLAWRLVCSLCTFSTLFLLLDFVQNYYIMAITLFNLP</sequence>
<proteinExistence type="predicted"/>
<evidence type="ECO:0000313" key="3">
    <source>
        <dbReference type="Proteomes" id="UP001054252"/>
    </source>
</evidence>
<name>A0AAV5K1H4_9ROSI</name>